<evidence type="ECO:0000313" key="1">
    <source>
        <dbReference type="EMBL" id="KKN52624.1"/>
    </source>
</evidence>
<reference evidence="1" key="1">
    <citation type="journal article" date="2015" name="Nature">
        <title>Complex archaea that bridge the gap between prokaryotes and eukaryotes.</title>
        <authorList>
            <person name="Spang A."/>
            <person name="Saw J.H."/>
            <person name="Jorgensen S.L."/>
            <person name="Zaremba-Niedzwiedzka K."/>
            <person name="Martijn J."/>
            <person name="Lind A.E."/>
            <person name="van Eijk R."/>
            <person name="Schleper C."/>
            <person name="Guy L."/>
            <person name="Ettema T.J."/>
        </authorList>
    </citation>
    <scope>NUCLEOTIDE SEQUENCE</scope>
</reference>
<dbReference type="EMBL" id="LAZR01001011">
    <property type="protein sequence ID" value="KKN52624.1"/>
    <property type="molecule type" value="Genomic_DNA"/>
</dbReference>
<accession>A0A0F9RCF0</accession>
<dbReference type="AlphaFoldDB" id="A0A0F9RCF0"/>
<gene>
    <name evidence="1" type="ORF">LCGC14_0610790</name>
</gene>
<evidence type="ECO:0008006" key="2">
    <source>
        <dbReference type="Google" id="ProtNLM"/>
    </source>
</evidence>
<comment type="caution">
    <text evidence="1">The sequence shown here is derived from an EMBL/GenBank/DDBJ whole genome shotgun (WGS) entry which is preliminary data.</text>
</comment>
<protein>
    <recommendedName>
        <fullName evidence="2">RiboL-PSP-HEPN domain-containing protein</fullName>
    </recommendedName>
</protein>
<organism evidence="1">
    <name type="scientific">marine sediment metagenome</name>
    <dbReference type="NCBI Taxonomy" id="412755"/>
    <lineage>
        <taxon>unclassified sequences</taxon>
        <taxon>metagenomes</taxon>
        <taxon>ecological metagenomes</taxon>
    </lineage>
</organism>
<name>A0A0F9RCF0_9ZZZZ</name>
<sequence length="229" mass="27646">MQFWGYNTTGMEDGSIKAIQDRSRRFLFQPQESKQEILTENKLEKINYQINQKPETIKNHILKMGLIYFFSLFEAFNKDYFQELYLFKPDLMKSKERKVDLEYLLQFENIEDLHRSLSQDQIERFGHQDIDEFAKLILKKFNIDLKGNLECWPNLRESYYRRNIIVHNDGKISELYLKKLSLGNDKLNEELDCNIESLWKCHSDIHSYMDFIDDAIRKKFNLKSLIEYL</sequence>
<proteinExistence type="predicted"/>